<feature type="region of interest" description="Disordered" evidence="1">
    <location>
        <begin position="1"/>
        <end position="128"/>
    </location>
</feature>
<dbReference type="Proteomes" id="UP000823388">
    <property type="component" value="Chromosome 9N"/>
</dbReference>
<sequence>MTDQSPSLPYKYHQCTSSRPVASNTHTETGAKTAGNFGHGGGGTQERPWRDGTSRRSGAEPAPPPRHPLGRVRRVLAVPQATARAGAVPADPEDAHARRRRWQQQVPGERAEAGRVRERAGRAAEPGAGPATAGLVVAVRLHFHNAAMLPAPGRAGRPGRGRVPVHGAARQRAGRRPARPPRRAQRPRQLLRQEAGALCISWKVDKLFIFKVYLAQLAFVNCSIFILNTFNIF</sequence>
<dbReference type="AlphaFoldDB" id="A0A8T0MQV2"/>
<keyword evidence="3" id="KW-1185">Reference proteome</keyword>
<comment type="caution">
    <text evidence="2">The sequence shown here is derived from an EMBL/GenBank/DDBJ whole genome shotgun (WGS) entry which is preliminary data.</text>
</comment>
<reference evidence="2" key="1">
    <citation type="submission" date="2020-05" db="EMBL/GenBank/DDBJ databases">
        <title>WGS assembly of Panicum virgatum.</title>
        <authorList>
            <person name="Lovell J.T."/>
            <person name="Jenkins J."/>
            <person name="Shu S."/>
            <person name="Juenger T.E."/>
            <person name="Schmutz J."/>
        </authorList>
    </citation>
    <scope>NUCLEOTIDE SEQUENCE</scope>
    <source>
        <strain evidence="2">AP13</strain>
    </source>
</reference>
<organism evidence="2 3">
    <name type="scientific">Panicum virgatum</name>
    <name type="common">Blackwell switchgrass</name>
    <dbReference type="NCBI Taxonomy" id="38727"/>
    <lineage>
        <taxon>Eukaryota</taxon>
        <taxon>Viridiplantae</taxon>
        <taxon>Streptophyta</taxon>
        <taxon>Embryophyta</taxon>
        <taxon>Tracheophyta</taxon>
        <taxon>Spermatophyta</taxon>
        <taxon>Magnoliopsida</taxon>
        <taxon>Liliopsida</taxon>
        <taxon>Poales</taxon>
        <taxon>Poaceae</taxon>
        <taxon>PACMAD clade</taxon>
        <taxon>Panicoideae</taxon>
        <taxon>Panicodae</taxon>
        <taxon>Paniceae</taxon>
        <taxon>Panicinae</taxon>
        <taxon>Panicum</taxon>
        <taxon>Panicum sect. Hiantes</taxon>
    </lineage>
</organism>
<proteinExistence type="predicted"/>
<evidence type="ECO:0000256" key="1">
    <source>
        <dbReference type="SAM" id="MobiDB-lite"/>
    </source>
</evidence>
<feature type="compositionally biased region" description="Polar residues" evidence="1">
    <location>
        <begin position="14"/>
        <end position="28"/>
    </location>
</feature>
<feature type="compositionally biased region" description="Basic and acidic residues" evidence="1">
    <location>
        <begin position="109"/>
        <end position="122"/>
    </location>
</feature>
<evidence type="ECO:0000313" key="2">
    <source>
        <dbReference type="EMBL" id="KAG2539477.1"/>
    </source>
</evidence>
<name>A0A8T0MQV2_PANVG</name>
<feature type="region of interest" description="Disordered" evidence="1">
    <location>
        <begin position="150"/>
        <end position="188"/>
    </location>
</feature>
<feature type="compositionally biased region" description="Basic residues" evidence="1">
    <location>
        <begin position="172"/>
        <end position="186"/>
    </location>
</feature>
<protein>
    <submittedName>
        <fullName evidence="2">Uncharacterized protein</fullName>
    </submittedName>
</protein>
<evidence type="ECO:0000313" key="3">
    <source>
        <dbReference type="Proteomes" id="UP000823388"/>
    </source>
</evidence>
<feature type="compositionally biased region" description="Basic and acidic residues" evidence="1">
    <location>
        <begin position="47"/>
        <end position="58"/>
    </location>
</feature>
<gene>
    <name evidence="2" type="ORF">PVAP13_9NG482842</name>
</gene>
<accession>A0A8T0MQV2</accession>
<dbReference type="EMBL" id="CM029054">
    <property type="protein sequence ID" value="KAG2539477.1"/>
    <property type="molecule type" value="Genomic_DNA"/>
</dbReference>
<feature type="compositionally biased region" description="Low complexity" evidence="1">
    <location>
        <begin position="150"/>
        <end position="171"/>
    </location>
</feature>